<dbReference type="STRING" id="1184151.AW736_14005"/>
<sequence>MNYRARFHDYREPAFYMLTLVSKNRQPRFSTCADDRVVFTTDGGIAHRFWHNIPKRFPEIKTGTLVVMPDHIHGILCVTQRMGKPLGVAVRAFKSLTTGELRRQHRVPALEVWEPGYHDHVLYSAGALRAWTRYLMDNPRRYCLKKANPDLFRRAEGLAHPALPSGQNWTGYGNRFLLDRPEKLAVRVSRKAAPGAIATLREKTLGAVAAGAVVVSPFISPGEKTIARAVLAAERGAVILMKPDGFPPFFKPKGRYFDVCAEGRLLILSASLPAEKPVALTREVCVAMNDWCGHIAGTGKRKGRVNRPRNRNTNQAGACGRQAARARARRTPACVPVMPPMFARAKKKKAGGLLRPSRYRFLVTRGGT</sequence>
<accession>A0A178IH96</accession>
<dbReference type="InterPro" id="IPR002686">
    <property type="entry name" value="Transposase_17"/>
</dbReference>
<dbReference type="OrthoDB" id="9815389at2"/>
<keyword evidence="4" id="KW-1185">Reference proteome</keyword>
<feature type="compositionally biased region" description="Basic residues" evidence="1">
    <location>
        <begin position="299"/>
        <end position="310"/>
    </location>
</feature>
<feature type="region of interest" description="Disordered" evidence="1">
    <location>
        <begin position="298"/>
        <end position="327"/>
    </location>
</feature>
<evidence type="ECO:0000256" key="1">
    <source>
        <dbReference type="SAM" id="MobiDB-lite"/>
    </source>
</evidence>
<evidence type="ECO:0000313" key="4">
    <source>
        <dbReference type="Proteomes" id="UP000078486"/>
    </source>
</evidence>
<dbReference type="Gene3D" id="3.30.70.1290">
    <property type="entry name" value="Transposase IS200-like"/>
    <property type="match status" value="1"/>
</dbReference>
<dbReference type="InterPro" id="IPR036515">
    <property type="entry name" value="Transposase_17_sf"/>
</dbReference>
<reference evidence="3 4" key="1">
    <citation type="submission" date="2016-01" db="EMBL/GenBank/DDBJ databases">
        <title>High potential of lignocellulose degradation of a new Verrucomicrobia species.</title>
        <authorList>
            <person name="Wang Y."/>
            <person name="Shi Y."/>
            <person name="Qiu Z."/>
            <person name="Liu S."/>
            <person name="Yang H."/>
        </authorList>
    </citation>
    <scope>NUCLEOTIDE SEQUENCE [LARGE SCALE GENOMIC DNA]</scope>
    <source>
        <strain evidence="3 4">TSB47</strain>
    </source>
</reference>
<dbReference type="Proteomes" id="UP000078486">
    <property type="component" value="Unassembled WGS sequence"/>
</dbReference>
<feature type="domain" description="Transposase IS200-like" evidence="2">
    <location>
        <begin position="11"/>
        <end position="138"/>
    </location>
</feature>
<proteinExistence type="predicted"/>
<dbReference type="GO" id="GO:0006313">
    <property type="term" value="P:DNA transposition"/>
    <property type="evidence" value="ECO:0007669"/>
    <property type="project" value="InterPro"/>
</dbReference>
<protein>
    <recommendedName>
        <fullName evidence="2">Transposase IS200-like domain-containing protein</fullName>
    </recommendedName>
</protein>
<dbReference type="AlphaFoldDB" id="A0A178IH96"/>
<dbReference type="GO" id="GO:0043565">
    <property type="term" value="F:sequence-specific DNA binding"/>
    <property type="evidence" value="ECO:0007669"/>
    <property type="project" value="TreeGrafter"/>
</dbReference>
<gene>
    <name evidence="3" type="ORF">AW736_14005</name>
</gene>
<dbReference type="PANTHER" id="PTHR36966:SF1">
    <property type="entry name" value="REP-ASSOCIATED TYROSINE TRANSPOSASE"/>
    <property type="match status" value="1"/>
</dbReference>
<name>A0A178IH96_9BACT</name>
<comment type="caution">
    <text evidence="3">The sequence shown here is derived from an EMBL/GenBank/DDBJ whole genome shotgun (WGS) entry which is preliminary data.</text>
</comment>
<dbReference type="SMART" id="SM01321">
    <property type="entry name" value="Y1_Tnp"/>
    <property type="match status" value="1"/>
</dbReference>
<dbReference type="PANTHER" id="PTHR36966">
    <property type="entry name" value="REP-ASSOCIATED TYROSINE TRANSPOSASE"/>
    <property type="match status" value="1"/>
</dbReference>
<dbReference type="InterPro" id="IPR052715">
    <property type="entry name" value="RAYT_transposase"/>
</dbReference>
<evidence type="ECO:0000259" key="2">
    <source>
        <dbReference type="SMART" id="SM01321"/>
    </source>
</evidence>
<dbReference type="EMBL" id="LRRQ01000099">
    <property type="protein sequence ID" value="OAM89360.1"/>
    <property type="molecule type" value="Genomic_DNA"/>
</dbReference>
<dbReference type="GO" id="GO:0004803">
    <property type="term" value="F:transposase activity"/>
    <property type="evidence" value="ECO:0007669"/>
    <property type="project" value="InterPro"/>
</dbReference>
<evidence type="ECO:0000313" key="3">
    <source>
        <dbReference type="EMBL" id="OAM89360.1"/>
    </source>
</evidence>
<dbReference type="RefSeq" id="WP_068770809.1">
    <property type="nucleotide sequence ID" value="NZ_CP109796.1"/>
</dbReference>
<dbReference type="SUPFAM" id="SSF143422">
    <property type="entry name" value="Transposase IS200-like"/>
    <property type="match status" value="1"/>
</dbReference>
<organism evidence="3 4">
    <name type="scientific">Termitidicoccus mucosus</name>
    <dbReference type="NCBI Taxonomy" id="1184151"/>
    <lineage>
        <taxon>Bacteria</taxon>
        <taxon>Pseudomonadati</taxon>
        <taxon>Verrucomicrobiota</taxon>
        <taxon>Opitutia</taxon>
        <taxon>Opitutales</taxon>
        <taxon>Opitutaceae</taxon>
        <taxon>Termitidicoccus</taxon>
    </lineage>
</organism>